<organism evidence="1 2">
    <name type="scientific">Ceutorhynchus assimilis</name>
    <name type="common">cabbage seed weevil</name>
    <dbReference type="NCBI Taxonomy" id="467358"/>
    <lineage>
        <taxon>Eukaryota</taxon>
        <taxon>Metazoa</taxon>
        <taxon>Ecdysozoa</taxon>
        <taxon>Arthropoda</taxon>
        <taxon>Hexapoda</taxon>
        <taxon>Insecta</taxon>
        <taxon>Pterygota</taxon>
        <taxon>Neoptera</taxon>
        <taxon>Endopterygota</taxon>
        <taxon>Coleoptera</taxon>
        <taxon>Polyphaga</taxon>
        <taxon>Cucujiformia</taxon>
        <taxon>Curculionidae</taxon>
        <taxon>Ceutorhynchinae</taxon>
        <taxon>Ceutorhynchus</taxon>
    </lineage>
</organism>
<dbReference type="EMBL" id="OU892290">
    <property type="protein sequence ID" value="CAG9763703.1"/>
    <property type="molecule type" value="Genomic_DNA"/>
</dbReference>
<reference evidence="1" key="1">
    <citation type="submission" date="2022-01" db="EMBL/GenBank/DDBJ databases">
        <authorList>
            <person name="King R."/>
        </authorList>
    </citation>
    <scope>NUCLEOTIDE SEQUENCE</scope>
</reference>
<evidence type="ECO:0000313" key="1">
    <source>
        <dbReference type="EMBL" id="CAG9763703.1"/>
    </source>
</evidence>
<sequence length="67" mass="7978">MVCWNLDHQLHLQESHQKWPFLVLPNILHSILHQKKVHNMGELLSARYSISPILTQIEEKTTYETCR</sequence>
<proteinExistence type="predicted"/>
<evidence type="ECO:0000313" key="2">
    <source>
        <dbReference type="Proteomes" id="UP001152799"/>
    </source>
</evidence>
<accession>A0A9N9QLG6</accession>
<dbReference type="AlphaFoldDB" id="A0A9N9QLG6"/>
<protein>
    <submittedName>
        <fullName evidence="1">Uncharacterized protein</fullName>
    </submittedName>
</protein>
<keyword evidence="2" id="KW-1185">Reference proteome</keyword>
<name>A0A9N9QLG6_9CUCU</name>
<dbReference type="Proteomes" id="UP001152799">
    <property type="component" value="Chromosome 14"/>
</dbReference>
<gene>
    <name evidence="1" type="ORF">CEUTPL_LOCUS4361</name>
</gene>